<dbReference type="GO" id="GO:0016627">
    <property type="term" value="F:oxidoreductase activity, acting on the CH-CH group of donors"/>
    <property type="evidence" value="ECO:0007669"/>
    <property type="project" value="InterPro"/>
</dbReference>
<comment type="cofactor">
    <cofactor evidence="1">
        <name>FMN</name>
        <dbReference type="ChEBI" id="CHEBI:58210"/>
    </cofactor>
</comment>
<evidence type="ECO:0000256" key="1">
    <source>
        <dbReference type="ARBA" id="ARBA00001917"/>
    </source>
</evidence>
<evidence type="ECO:0000256" key="5">
    <source>
        <dbReference type="ARBA" id="ARBA00022643"/>
    </source>
</evidence>
<dbReference type="Proteomes" id="UP000184452">
    <property type="component" value="Unassembled WGS sequence"/>
</dbReference>
<evidence type="ECO:0000313" key="10">
    <source>
        <dbReference type="EMBL" id="SHK25808.1"/>
    </source>
</evidence>
<comment type="catalytic activity">
    <reaction evidence="9">
        <text>3 propionate 3-nitronate + 3 O2 + H2O = 3 3-oxopropanoate + 2 nitrate + nitrite + H2O2 + 3 H(+)</text>
        <dbReference type="Rhea" id="RHEA:57332"/>
        <dbReference type="ChEBI" id="CHEBI:15377"/>
        <dbReference type="ChEBI" id="CHEBI:15378"/>
        <dbReference type="ChEBI" id="CHEBI:15379"/>
        <dbReference type="ChEBI" id="CHEBI:16240"/>
        <dbReference type="ChEBI" id="CHEBI:16301"/>
        <dbReference type="ChEBI" id="CHEBI:17632"/>
        <dbReference type="ChEBI" id="CHEBI:33190"/>
        <dbReference type="ChEBI" id="CHEBI:136067"/>
    </reaction>
</comment>
<evidence type="ECO:0000256" key="9">
    <source>
        <dbReference type="ARBA" id="ARBA00049401"/>
    </source>
</evidence>
<dbReference type="EMBL" id="FQZK01000016">
    <property type="protein sequence ID" value="SHK25808.1"/>
    <property type="molecule type" value="Genomic_DNA"/>
</dbReference>
<evidence type="ECO:0000313" key="11">
    <source>
        <dbReference type="Proteomes" id="UP000184452"/>
    </source>
</evidence>
<dbReference type="InterPro" id="IPR013785">
    <property type="entry name" value="Aldolase_TIM"/>
</dbReference>
<evidence type="ECO:0000256" key="8">
    <source>
        <dbReference type="ARBA" id="ARBA00031155"/>
    </source>
</evidence>
<dbReference type="SUPFAM" id="SSF51412">
    <property type="entry name" value="Inosine monophosphate dehydrogenase (IMPDH)"/>
    <property type="match status" value="1"/>
</dbReference>
<dbReference type="PROSITE" id="PS00912">
    <property type="entry name" value="DHODEHASE_2"/>
    <property type="match status" value="1"/>
</dbReference>
<protein>
    <recommendedName>
        <fullName evidence="8">Propionate 3-nitronate monooxygenase</fullName>
    </recommendedName>
</protein>
<reference evidence="10 11" key="1">
    <citation type="submission" date="2016-11" db="EMBL/GenBank/DDBJ databases">
        <authorList>
            <person name="Jaros S."/>
            <person name="Januszkiewicz K."/>
            <person name="Wedrychowicz H."/>
        </authorList>
    </citation>
    <scope>NUCLEOTIDE SEQUENCE [LARGE SCALE GENOMIC DNA]</scope>
    <source>
        <strain evidence="10 11">CGMCC 4.5723</strain>
    </source>
</reference>
<keyword evidence="5" id="KW-0288">FMN</keyword>
<dbReference type="PANTHER" id="PTHR42747:SF3">
    <property type="entry name" value="NITRONATE MONOOXYGENASE-RELATED"/>
    <property type="match status" value="1"/>
</dbReference>
<dbReference type="GO" id="GO:0018580">
    <property type="term" value="F:nitronate monooxygenase activity"/>
    <property type="evidence" value="ECO:0007669"/>
    <property type="project" value="InterPro"/>
</dbReference>
<sequence>MSHLSDLLRERPLVQAPMAGGTSTPELVEAVVRAGGTGFLAAGYLAPERVEEQVAQVRGRGVSAFGVNVFVPGPAADPAVVEGYRGELHAEAERYGVEPGAPAHDDDAWDAKIDLLERLGVPVVSFTFGCPDGNVLRRLQEAGSAVVVSVTSVDEALLAVARGADGVCAQGAEAGGHRAAFDPARDGNLPAVELVAAVAGAVEAPVIGAGGVMTGGDAAALLDAGAAAVQAGTAFLRCPESGARPAHKRALADPALTGTALTRAFTGRPARGLVNRFVTEHPEAPDAYPELHHMTRPLRAAAARAGDAGGMALWAGTGFRRATDDPAAEVVGRMRREAALAGARL</sequence>
<dbReference type="InterPro" id="IPR004136">
    <property type="entry name" value="NMO"/>
</dbReference>
<proteinExistence type="inferred from homology"/>
<keyword evidence="4" id="KW-0285">Flavoprotein</keyword>
<dbReference type="STRING" id="758803.SAMN05421803_11696"/>
<keyword evidence="11" id="KW-1185">Reference proteome</keyword>
<dbReference type="RefSeq" id="WP_073381482.1">
    <property type="nucleotide sequence ID" value="NZ_FQZK01000016.1"/>
</dbReference>
<dbReference type="CDD" id="cd04730">
    <property type="entry name" value="NPD_like"/>
    <property type="match status" value="1"/>
</dbReference>
<keyword evidence="7 10" id="KW-0503">Monooxygenase</keyword>
<dbReference type="InterPro" id="IPR001295">
    <property type="entry name" value="Dihydroorotate_DH_CS"/>
</dbReference>
<gene>
    <name evidence="10" type="ORF">SAMN05421803_11696</name>
</gene>
<name>A0A1M6R0E3_9ACTN</name>
<organism evidence="10 11">
    <name type="scientific">Nocardiopsis flavescens</name>
    <dbReference type="NCBI Taxonomy" id="758803"/>
    <lineage>
        <taxon>Bacteria</taxon>
        <taxon>Bacillati</taxon>
        <taxon>Actinomycetota</taxon>
        <taxon>Actinomycetes</taxon>
        <taxon>Streptosporangiales</taxon>
        <taxon>Nocardiopsidaceae</taxon>
        <taxon>Nocardiopsis</taxon>
    </lineage>
</organism>
<evidence type="ECO:0000256" key="6">
    <source>
        <dbReference type="ARBA" id="ARBA00023002"/>
    </source>
</evidence>
<evidence type="ECO:0000256" key="3">
    <source>
        <dbReference type="ARBA" id="ARBA00022575"/>
    </source>
</evidence>
<evidence type="ECO:0000256" key="2">
    <source>
        <dbReference type="ARBA" id="ARBA00009881"/>
    </source>
</evidence>
<dbReference type="GO" id="GO:0006207">
    <property type="term" value="P:'de novo' pyrimidine nucleobase biosynthetic process"/>
    <property type="evidence" value="ECO:0007669"/>
    <property type="project" value="InterPro"/>
</dbReference>
<accession>A0A1M6R0E3</accession>
<dbReference type="Pfam" id="PF03060">
    <property type="entry name" value="NMO"/>
    <property type="match status" value="1"/>
</dbReference>
<comment type="similarity">
    <text evidence="2">Belongs to the nitronate monooxygenase family. NMO class I subfamily.</text>
</comment>
<keyword evidence="6" id="KW-0560">Oxidoreductase</keyword>
<evidence type="ECO:0000256" key="7">
    <source>
        <dbReference type="ARBA" id="ARBA00023033"/>
    </source>
</evidence>
<evidence type="ECO:0000256" key="4">
    <source>
        <dbReference type="ARBA" id="ARBA00022630"/>
    </source>
</evidence>
<keyword evidence="3" id="KW-0216">Detoxification</keyword>
<dbReference type="AlphaFoldDB" id="A0A1M6R0E3"/>
<dbReference type="GO" id="GO:0009636">
    <property type="term" value="P:response to toxic substance"/>
    <property type="evidence" value="ECO:0007669"/>
    <property type="project" value="UniProtKB-KW"/>
</dbReference>
<dbReference type="PANTHER" id="PTHR42747">
    <property type="entry name" value="NITRONATE MONOOXYGENASE-RELATED"/>
    <property type="match status" value="1"/>
</dbReference>
<dbReference type="Gene3D" id="3.20.20.70">
    <property type="entry name" value="Aldolase class I"/>
    <property type="match status" value="1"/>
</dbReference>
<dbReference type="OrthoDB" id="9778912at2"/>